<dbReference type="GO" id="GO:0006886">
    <property type="term" value="P:intracellular protein transport"/>
    <property type="evidence" value="ECO:0007669"/>
    <property type="project" value="InterPro"/>
</dbReference>
<name>A0A0L0T0S8_ALLM3</name>
<dbReference type="InterPro" id="IPR006925">
    <property type="entry name" value="Vps16_C"/>
</dbReference>
<gene>
    <name evidence="5" type="ORF">AMAG_12866</name>
</gene>
<organism evidence="5 6">
    <name type="scientific">Allomyces macrogynus (strain ATCC 38327)</name>
    <name type="common">Allomyces javanicus var. macrogynus</name>
    <dbReference type="NCBI Taxonomy" id="578462"/>
    <lineage>
        <taxon>Eukaryota</taxon>
        <taxon>Fungi</taxon>
        <taxon>Fungi incertae sedis</taxon>
        <taxon>Blastocladiomycota</taxon>
        <taxon>Blastocladiomycetes</taxon>
        <taxon>Blastocladiales</taxon>
        <taxon>Blastocladiaceae</taxon>
        <taxon>Allomyces</taxon>
    </lineage>
</organism>
<dbReference type="VEuPathDB" id="FungiDB:AMAG_12866"/>
<dbReference type="PIRSF" id="PIRSF007949">
    <property type="entry name" value="VPS16"/>
    <property type="match status" value="1"/>
</dbReference>
<evidence type="ECO:0000256" key="1">
    <source>
        <dbReference type="ARBA" id="ARBA00009250"/>
    </source>
</evidence>
<dbReference type="GO" id="GO:0003779">
    <property type="term" value="F:actin binding"/>
    <property type="evidence" value="ECO:0007669"/>
    <property type="project" value="TreeGrafter"/>
</dbReference>
<sequence>MATMARDGWIALGESAVCQRVVYDLDWDLSNLDAMHVAQSPTGAFIGMARDDRKPYFTPGGAKSLHFPLCIYSATGQLLRSIPWDREPASILKLGWTDNDQLVAVLDDASVRLYPVYGDPVVLSLGEEVAKNGIASARIWPTGLAVLTKSGQFTVIGSWSSPVPRNYLHYVFTEQPASWTHVVASNTISGSVELLVPVANYLVVVSEMDHVEKPYSSLQTVQVSPQANFWACVLSSFMLEIRLAQTNQVVARLDLKSVVECDSNGFQLAWCGEDAVLVVFAESLIIMHMSGQHFAIDLFEPVILTEAHECCFQLTSTELTMFTPVLYATMNVFKIGSTHPGAILIDAIAHYSRKSAQSVDLLEGLLKDQQLRIALATCLEAAGQAWDPKLQHQLLQAVQFGRVWMDQDVTLRDEYSATCQRLRVLNAVRNRSIGIPLTALALQRLGYVGLVRRLTRARQHLLAHRLAEYLHLAHAKVEIVADWAKLKIMHSQDFDVNVLVATIVARVQASTATVDAALDYSELAVAAYRAGQPAVATKLLDHERDPARQVPLLMDMSQPQVALVKALDSFDRDLVHLVLVYLRSHLLLNEFFKTVLACPRAIPYLEQYARDHDRQLLRDFYSVDDRHVERGYLHMENAERAETVEAKLAELREAVTAFSSTRKSAADQKIAEQALDLVHEQAQIAKDHCDAGASTASLELPEGKSVNDMILYLIRTGQMTRAAKLKSKLQVPEKRYAWLMVRGLVAARDWRELERYAAATRKPVIGYPPFARELIAVGATDEAKKYINKCDIKLRIDLFLGIRAYVEAAQVAVQLSDMPGLVEIRKQTTAPADVAVVDDLLTQLRRK</sequence>
<dbReference type="GO" id="GO:0030897">
    <property type="term" value="C:HOPS complex"/>
    <property type="evidence" value="ECO:0007669"/>
    <property type="project" value="TreeGrafter"/>
</dbReference>
<reference evidence="5 6" key="1">
    <citation type="submission" date="2009-11" db="EMBL/GenBank/DDBJ databases">
        <title>Annotation of Allomyces macrogynus ATCC 38327.</title>
        <authorList>
            <consortium name="The Broad Institute Genome Sequencing Platform"/>
            <person name="Russ C."/>
            <person name="Cuomo C."/>
            <person name="Burger G."/>
            <person name="Gray M.W."/>
            <person name="Holland P.W.H."/>
            <person name="King N."/>
            <person name="Lang F.B.F."/>
            <person name="Roger A.J."/>
            <person name="Ruiz-Trillo I."/>
            <person name="Young S.K."/>
            <person name="Zeng Q."/>
            <person name="Gargeya S."/>
            <person name="Fitzgerald M."/>
            <person name="Haas B."/>
            <person name="Abouelleil A."/>
            <person name="Alvarado L."/>
            <person name="Arachchi H.M."/>
            <person name="Berlin A."/>
            <person name="Chapman S.B."/>
            <person name="Gearin G."/>
            <person name="Goldberg J."/>
            <person name="Griggs A."/>
            <person name="Gujja S."/>
            <person name="Hansen M."/>
            <person name="Heiman D."/>
            <person name="Howarth C."/>
            <person name="Larimer J."/>
            <person name="Lui A."/>
            <person name="MacDonald P.J.P."/>
            <person name="McCowen C."/>
            <person name="Montmayeur A."/>
            <person name="Murphy C."/>
            <person name="Neiman D."/>
            <person name="Pearson M."/>
            <person name="Priest M."/>
            <person name="Roberts A."/>
            <person name="Saif S."/>
            <person name="Shea T."/>
            <person name="Sisk P."/>
            <person name="Stolte C."/>
            <person name="Sykes S."/>
            <person name="Wortman J."/>
            <person name="Nusbaum C."/>
            <person name="Birren B."/>
        </authorList>
    </citation>
    <scope>NUCLEOTIDE SEQUENCE [LARGE SCALE GENOMIC DNA]</scope>
    <source>
        <strain evidence="5 6">ATCC 38327</strain>
    </source>
</reference>
<proteinExistence type="inferred from homology"/>
<dbReference type="Gene3D" id="1.10.150.780">
    <property type="entry name" value="Vps16, C-terminal region"/>
    <property type="match status" value="1"/>
</dbReference>
<dbReference type="OMA" id="WCGDDCL"/>
<dbReference type="AlphaFoldDB" id="A0A0L0T0S8"/>
<dbReference type="GO" id="GO:0016197">
    <property type="term" value="P:endosomal transport"/>
    <property type="evidence" value="ECO:0007669"/>
    <property type="project" value="TreeGrafter"/>
</dbReference>
<dbReference type="eggNOG" id="KOG2280">
    <property type="taxonomic scope" value="Eukaryota"/>
</dbReference>
<reference evidence="6" key="2">
    <citation type="submission" date="2009-11" db="EMBL/GenBank/DDBJ databases">
        <title>The Genome Sequence of Allomyces macrogynus strain ATCC 38327.</title>
        <authorList>
            <consortium name="The Broad Institute Genome Sequencing Platform"/>
            <person name="Russ C."/>
            <person name="Cuomo C."/>
            <person name="Shea T."/>
            <person name="Young S.K."/>
            <person name="Zeng Q."/>
            <person name="Koehrsen M."/>
            <person name="Haas B."/>
            <person name="Borodovsky M."/>
            <person name="Guigo R."/>
            <person name="Alvarado L."/>
            <person name="Berlin A."/>
            <person name="Borenstein D."/>
            <person name="Chen Z."/>
            <person name="Engels R."/>
            <person name="Freedman E."/>
            <person name="Gellesch M."/>
            <person name="Goldberg J."/>
            <person name="Griggs A."/>
            <person name="Gujja S."/>
            <person name="Heiman D."/>
            <person name="Hepburn T."/>
            <person name="Howarth C."/>
            <person name="Jen D."/>
            <person name="Larson L."/>
            <person name="Lewis B."/>
            <person name="Mehta T."/>
            <person name="Park D."/>
            <person name="Pearson M."/>
            <person name="Roberts A."/>
            <person name="Saif S."/>
            <person name="Shenoy N."/>
            <person name="Sisk P."/>
            <person name="Stolte C."/>
            <person name="Sykes S."/>
            <person name="Walk T."/>
            <person name="White J."/>
            <person name="Yandava C."/>
            <person name="Burger G."/>
            <person name="Gray M.W."/>
            <person name="Holland P.W.H."/>
            <person name="King N."/>
            <person name="Lang F.B.F."/>
            <person name="Roger A.J."/>
            <person name="Ruiz-Trillo I."/>
            <person name="Lander E."/>
            <person name="Nusbaum C."/>
        </authorList>
    </citation>
    <scope>NUCLEOTIDE SEQUENCE [LARGE SCALE GENOMIC DNA]</scope>
    <source>
        <strain evidence="6">ATCC 38327</strain>
    </source>
</reference>
<accession>A0A0L0T0S8</accession>
<dbReference type="GO" id="GO:0005768">
    <property type="term" value="C:endosome"/>
    <property type="evidence" value="ECO:0007669"/>
    <property type="project" value="UniProtKB-ARBA"/>
</dbReference>
<dbReference type="InterPro" id="IPR006926">
    <property type="entry name" value="Vps16_N"/>
</dbReference>
<dbReference type="InterPro" id="IPR016534">
    <property type="entry name" value="VPS16"/>
</dbReference>
<dbReference type="Pfam" id="PF04841">
    <property type="entry name" value="Vps16_N"/>
    <property type="match status" value="1"/>
</dbReference>
<evidence type="ECO:0000313" key="6">
    <source>
        <dbReference type="Proteomes" id="UP000054350"/>
    </source>
</evidence>
<feature type="domain" description="Vps16 N-terminal" evidence="4">
    <location>
        <begin position="19"/>
        <end position="407"/>
    </location>
</feature>
<dbReference type="PANTHER" id="PTHR12811">
    <property type="entry name" value="VACUOLAR PROTEIN SORTING VPS16"/>
    <property type="match status" value="1"/>
</dbReference>
<dbReference type="GO" id="GO:0042144">
    <property type="term" value="P:vacuole fusion, non-autophagic"/>
    <property type="evidence" value="ECO:0007669"/>
    <property type="project" value="TreeGrafter"/>
</dbReference>
<evidence type="ECO:0000259" key="3">
    <source>
        <dbReference type="Pfam" id="PF04840"/>
    </source>
</evidence>
<dbReference type="EMBL" id="GG745356">
    <property type="protein sequence ID" value="KNE68183.1"/>
    <property type="molecule type" value="Genomic_DNA"/>
</dbReference>
<keyword evidence="2" id="KW-0813">Transport</keyword>
<dbReference type="PANTHER" id="PTHR12811:SF0">
    <property type="entry name" value="VACUOLAR PROTEIN SORTING-ASSOCIATED PROTEIN 16 HOMOLOG"/>
    <property type="match status" value="1"/>
</dbReference>
<protein>
    <recommendedName>
        <fullName evidence="2">Probable vacuolar protein sorting-associated protein 16 homolog</fullName>
    </recommendedName>
</protein>
<evidence type="ECO:0000313" key="5">
    <source>
        <dbReference type="EMBL" id="KNE68184.1"/>
    </source>
</evidence>
<comment type="similarity">
    <text evidence="1 2">Belongs to the VPS16 family.</text>
</comment>
<keyword evidence="2" id="KW-0653">Protein transport</keyword>
<evidence type="ECO:0000259" key="4">
    <source>
        <dbReference type="Pfam" id="PF04841"/>
    </source>
</evidence>
<evidence type="ECO:0000256" key="2">
    <source>
        <dbReference type="PIRNR" id="PIRNR007949"/>
    </source>
</evidence>
<dbReference type="Pfam" id="PF04840">
    <property type="entry name" value="Vps16_C"/>
    <property type="match status" value="1"/>
</dbReference>
<dbReference type="InterPro" id="IPR038132">
    <property type="entry name" value="Vps16_C_sf"/>
</dbReference>
<keyword evidence="6" id="KW-1185">Reference proteome</keyword>
<dbReference type="STRING" id="578462.A0A0L0T0S8"/>
<feature type="domain" description="Vps16 C-terminal" evidence="3">
    <location>
        <begin position="519"/>
        <end position="836"/>
    </location>
</feature>
<dbReference type="EMBL" id="GG745356">
    <property type="protein sequence ID" value="KNE68184.1"/>
    <property type="molecule type" value="Genomic_DNA"/>
</dbReference>
<dbReference type="OrthoDB" id="1792at2759"/>
<dbReference type="Proteomes" id="UP000054350">
    <property type="component" value="Unassembled WGS sequence"/>
</dbReference>
<comment type="function">
    <text evidence="2">Essential for vacuolar protein sorting. Required for vacuole biogenesis, stability and to maintain vacuole morphology.</text>
</comment>